<comment type="catalytic activity">
    <reaction evidence="1">
        <text>ATP + protein L-histidine = ADP + protein N-phospho-L-histidine.</text>
        <dbReference type="EC" id="2.7.13.3"/>
    </reaction>
</comment>
<evidence type="ECO:0000256" key="2">
    <source>
        <dbReference type="ARBA" id="ARBA00004651"/>
    </source>
</evidence>
<dbReference type="Gene3D" id="3.30.565.10">
    <property type="entry name" value="Histidine kinase-like ATPase, C-terminal domain"/>
    <property type="match status" value="1"/>
</dbReference>
<evidence type="ECO:0000256" key="8">
    <source>
        <dbReference type="ARBA" id="ARBA00022741"/>
    </source>
</evidence>
<proteinExistence type="predicted"/>
<comment type="subcellular location">
    <subcellularLocation>
        <location evidence="2">Cell membrane</location>
        <topology evidence="2">Multi-pass membrane protein</topology>
    </subcellularLocation>
</comment>
<sequence length="544" mass="58351">MATVTRQPVSLELPPVLRVSLPHVATLVLYLLLTTWASQFMLDEPPVPLLWPATGIGLAMVYRFGYSIGFTLMVAGTIAHTGFGADFWMAVILSAGAAAGAMAGAWILHRLDFDFRLERVKDVLLLLLVGALVSAFVSGLTGTLAMVGVTSAFAETLGLCWLADTMGVVLFAPVLISLYPRQPLRLMRTVRAAGLISVVPAVTYLVYAGGLPDHVALPMSYAAFPIALFLAFRLMPAGVALATVLGAMVAVGCTVLGKGPFAQAADMRPDLVSLFVQLAILQLTALLLVAIRHERVEAERRARDHLRTLARVGRMNAMSTMAAGIAHEMNQPLCAVNSYAQAAIRMLDRRAEPEALAEPLRRIVDGTQRASDIVKRTRHFLETGEEDRTLCDINALVRDAAAFMKPEFQRHQIRLQVQTTDARALVDADGLELQQVLVNLMQNALEAITGLGTGSNHWVRVTTALVPGKHQVQVTVTDSGPGLPDTDVSTLFDPLVSHRDGGTGLGLAIARSIVEAHGGGISVTNSGDSGAEFRIVLPVRTNRE</sequence>
<dbReference type="PANTHER" id="PTHR43065">
    <property type="entry name" value="SENSOR HISTIDINE KINASE"/>
    <property type="match status" value="1"/>
</dbReference>
<feature type="transmembrane region" description="Helical" evidence="14">
    <location>
        <begin position="239"/>
        <end position="259"/>
    </location>
</feature>
<organism evidence="16 17">
    <name type="scientific">Natronocella acetinitrilica</name>
    <dbReference type="NCBI Taxonomy" id="414046"/>
    <lineage>
        <taxon>Bacteria</taxon>
        <taxon>Pseudomonadati</taxon>
        <taxon>Pseudomonadota</taxon>
        <taxon>Gammaproteobacteria</taxon>
        <taxon>Chromatiales</taxon>
        <taxon>Ectothiorhodospiraceae</taxon>
        <taxon>Natronocella</taxon>
    </lineage>
</organism>
<keyword evidence="9 16" id="KW-0418">Kinase</keyword>
<evidence type="ECO:0000256" key="13">
    <source>
        <dbReference type="ARBA" id="ARBA00023136"/>
    </source>
</evidence>
<evidence type="ECO:0000313" key="16">
    <source>
        <dbReference type="EMBL" id="MCP1676506.1"/>
    </source>
</evidence>
<dbReference type="SUPFAM" id="SSF47384">
    <property type="entry name" value="Homodimeric domain of signal transducing histidine kinase"/>
    <property type="match status" value="1"/>
</dbReference>
<dbReference type="GO" id="GO:0005524">
    <property type="term" value="F:ATP binding"/>
    <property type="evidence" value="ECO:0007669"/>
    <property type="project" value="UniProtKB-KW"/>
</dbReference>
<dbReference type="AlphaFoldDB" id="A0AAE3KD71"/>
<keyword evidence="6 16" id="KW-0808">Transferase</keyword>
<evidence type="ECO:0000256" key="5">
    <source>
        <dbReference type="ARBA" id="ARBA00022553"/>
    </source>
</evidence>
<evidence type="ECO:0000256" key="7">
    <source>
        <dbReference type="ARBA" id="ARBA00022692"/>
    </source>
</evidence>
<dbReference type="SMART" id="SM00387">
    <property type="entry name" value="HATPase_c"/>
    <property type="match status" value="1"/>
</dbReference>
<dbReference type="SUPFAM" id="SSF55874">
    <property type="entry name" value="ATPase domain of HSP90 chaperone/DNA topoisomerase II/histidine kinase"/>
    <property type="match status" value="1"/>
</dbReference>
<feature type="transmembrane region" description="Helical" evidence="14">
    <location>
        <begin position="123"/>
        <end position="149"/>
    </location>
</feature>
<dbReference type="EC" id="2.7.13.3" evidence="3"/>
<dbReference type="InterPro" id="IPR036097">
    <property type="entry name" value="HisK_dim/P_sf"/>
</dbReference>
<keyword evidence="12" id="KW-0902">Two-component regulatory system</keyword>
<dbReference type="PANTHER" id="PTHR43065:SF10">
    <property type="entry name" value="PEROXIDE STRESS-ACTIVATED HISTIDINE KINASE MAK3"/>
    <property type="match status" value="1"/>
</dbReference>
<evidence type="ECO:0000256" key="10">
    <source>
        <dbReference type="ARBA" id="ARBA00022840"/>
    </source>
</evidence>
<feature type="transmembrane region" description="Helical" evidence="14">
    <location>
        <begin position="87"/>
        <end position="111"/>
    </location>
</feature>
<evidence type="ECO:0000256" key="4">
    <source>
        <dbReference type="ARBA" id="ARBA00022475"/>
    </source>
</evidence>
<keyword evidence="5" id="KW-0597">Phosphoprotein</keyword>
<keyword evidence="10" id="KW-0067">ATP-binding</keyword>
<evidence type="ECO:0000256" key="6">
    <source>
        <dbReference type="ARBA" id="ARBA00022679"/>
    </source>
</evidence>
<dbReference type="GO" id="GO:0000155">
    <property type="term" value="F:phosphorelay sensor kinase activity"/>
    <property type="evidence" value="ECO:0007669"/>
    <property type="project" value="InterPro"/>
</dbReference>
<dbReference type="CDD" id="cd00082">
    <property type="entry name" value="HisKA"/>
    <property type="match status" value="1"/>
</dbReference>
<keyword evidence="4" id="KW-1003">Cell membrane</keyword>
<dbReference type="RefSeq" id="WP_253482830.1">
    <property type="nucleotide sequence ID" value="NZ_JALJXV010000009.1"/>
</dbReference>
<evidence type="ECO:0000256" key="11">
    <source>
        <dbReference type="ARBA" id="ARBA00022989"/>
    </source>
</evidence>
<evidence type="ECO:0000256" key="14">
    <source>
        <dbReference type="SAM" id="Phobius"/>
    </source>
</evidence>
<feature type="transmembrane region" description="Helical" evidence="14">
    <location>
        <begin position="271"/>
        <end position="291"/>
    </location>
</feature>
<dbReference type="Proteomes" id="UP001205843">
    <property type="component" value="Unassembled WGS sequence"/>
</dbReference>
<feature type="transmembrane region" description="Helical" evidence="14">
    <location>
        <begin position="20"/>
        <end position="37"/>
    </location>
</feature>
<evidence type="ECO:0000256" key="9">
    <source>
        <dbReference type="ARBA" id="ARBA00022777"/>
    </source>
</evidence>
<dbReference type="InterPro" id="IPR005467">
    <property type="entry name" value="His_kinase_dom"/>
</dbReference>
<dbReference type="EMBL" id="JALJXV010000009">
    <property type="protein sequence ID" value="MCP1676506.1"/>
    <property type="molecule type" value="Genomic_DNA"/>
</dbReference>
<dbReference type="GO" id="GO:0005886">
    <property type="term" value="C:plasma membrane"/>
    <property type="evidence" value="ECO:0007669"/>
    <property type="project" value="UniProtKB-SubCell"/>
</dbReference>
<dbReference type="PRINTS" id="PR00344">
    <property type="entry name" value="BCTRLSENSOR"/>
</dbReference>
<dbReference type="InterPro" id="IPR003661">
    <property type="entry name" value="HisK_dim/P_dom"/>
</dbReference>
<gene>
    <name evidence="16" type="ORF">J2T57_003667</name>
</gene>
<evidence type="ECO:0000259" key="15">
    <source>
        <dbReference type="PROSITE" id="PS50109"/>
    </source>
</evidence>
<evidence type="ECO:0000256" key="3">
    <source>
        <dbReference type="ARBA" id="ARBA00012438"/>
    </source>
</evidence>
<dbReference type="SMART" id="SM00388">
    <property type="entry name" value="HisKA"/>
    <property type="match status" value="1"/>
</dbReference>
<dbReference type="InterPro" id="IPR036890">
    <property type="entry name" value="HATPase_C_sf"/>
</dbReference>
<protein>
    <recommendedName>
        <fullName evidence="3">histidine kinase</fullName>
        <ecNumber evidence="3">2.7.13.3</ecNumber>
    </recommendedName>
</protein>
<comment type="caution">
    <text evidence="16">The sequence shown here is derived from an EMBL/GenBank/DDBJ whole genome shotgun (WGS) entry which is preliminary data.</text>
</comment>
<evidence type="ECO:0000256" key="1">
    <source>
        <dbReference type="ARBA" id="ARBA00000085"/>
    </source>
</evidence>
<feature type="transmembrane region" description="Helical" evidence="14">
    <location>
        <begin position="49"/>
        <end position="75"/>
    </location>
</feature>
<keyword evidence="13 14" id="KW-0472">Membrane</keyword>
<keyword evidence="17" id="KW-1185">Reference proteome</keyword>
<dbReference type="Pfam" id="PF00512">
    <property type="entry name" value="HisKA"/>
    <property type="match status" value="1"/>
</dbReference>
<keyword evidence="11 14" id="KW-1133">Transmembrane helix</keyword>
<feature type="transmembrane region" description="Helical" evidence="14">
    <location>
        <begin position="192"/>
        <end position="209"/>
    </location>
</feature>
<keyword evidence="8" id="KW-0547">Nucleotide-binding</keyword>
<feature type="transmembrane region" description="Helical" evidence="14">
    <location>
        <begin position="161"/>
        <end position="180"/>
    </location>
</feature>
<dbReference type="Pfam" id="PF02518">
    <property type="entry name" value="HATPase_c"/>
    <property type="match status" value="1"/>
</dbReference>
<reference evidence="16" key="1">
    <citation type="submission" date="2022-03" db="EMBL/GenBank/DDBJ databases">
        <title>Genomic Encyclopedia of Type Strains, Phase III (KMG-III): the genomes of soil and plant-associated and newly described type strains.</title>
        <authorList>
            <person name="Whitman W."/>
        </authorList>
    </citation>
    <scope>NUCLEOTIDE SEQUENCE</scope>
    <source>
        <strain evidence="16">ANL 6-2</strain>
    </source>
</reference>
<dbReference type="InterPro" id="IPR007895">
    <property type="entry name" value="MASE1"/>
</dbReference>
<evidence type="ECO:0000256" key="12">
    <source>
        <dbReference type="ARBA" id="ARBA00023012"/>
    </source>
</evidence>
<feature type="domain" description="Histidine kinase" evidence="15">
    <location>
        <begin position="324"/>
        <end position="541"/>
    </location>
</feature>
<name>A0AAE3KD71_9GAMM</name>
<dbReference type="InterPro" id="IPR003594">
    <property type="entry name" value="HATPase_dom"/>
</dbReference>
<dbReference type="Gene3D" id="1.10.287.130">
    <property type="match status" value="1"/>
</dbReference>
<dbReference type="InterPro" id="IPR004358">
    <property type="entry name" value="Sig_transdc_His_kin-like_C"/>
</dbReference>
<dbReference type="Pfam" id="PF05231">
    <property type="entry name" value="MASE1"/>
    <property type="match status" value="1"/>
</dbReference>
<keyword evidence="7 14" id="KW-0812">Transmembrane</keyword>
<evidence type="ECO:0000313" key="17">
    <source>
        <dbReference type="Proteomes" id="UP001205843"/>
    </source>
</evidence>
<accession>A0AAE3KD71</accession>
<dbReference type="PROSITE" id="PS50109">
    <property type="entry name" value="HIS_KIN"/>
    <property type="match status" value="1"/>
</dbReference>
<feature type="transmembrane region" description="Helical" evidence="14">
    <location>
        <begin position="215"/>
        <end position="232"/>
    </location>
</feature>